<dbReference type="GO" id="GO:0005886">
    <property type="term" value="C:plasma membrane"/>
    <property type="evidence" value="ECO:0007669"/>
    <property type="project" value="TreeGrafter"/>
</dbReference>
<keyword evidence="2" id="KW-0472">Membrane</keyword>
<sequence length="364" mass="40480">MLNRMKSINPLFLAVVALPTLLASIYFGLLAEDVYVSESRFLVRSPSKPDVSPLGAILSSGSLAGATEENNAVREYLGSRAALAEVDRQGLVRNAYSSPAIFFIDRFGGLNGSSFEQLYEYYSDKVSIEEGDSVPVLRLRVEAFDAKDAQQINEKLLQASEKLVNDLSRRAQSDAVRFSENEVSEAREKARSASLALARFRDQQGIIDPELQAKVGLQTISQLQEQLIATRTQLLQMRTYTPQASQIPFLRTQVAELEREIARQTKQIAGGARSLSSSAARFQELTLTSKFAEQQLAIALASQQDAQADARRKRAYVERISNPSLPDYAIFPRRIRNIFATFVFGILAWGVLSMLIVGIREHRD</sequence>
<gene>
    <name evidence="3" type="ORF">IRL76_07350</name>
</gene>
<dbReference type="RefSeq" id="WP_200980741.1">
    <property type="nucleotide sequence ID" value="NZ_CP064654.1"/>
</dbReference>
<dbReference type="AlphaFoldDB" id="A0A7S8ITF4"/>
<accession>A0A7S8ITF4</accession>
<keyword evidence="2" id="KW-1133">Transmembrane helix</keyword>
<dbReference type="PANTHER" id="PTHR32309:SF13">
    <property type="entry name" value="FERRIC ENTEROBACTIN TRANSPORT PROTEIN FEPE"/>
    <property type="match status" value="1"/>
</dbReference>
<feature type="transmembrane region" description="Helical" evidence="2">
    <location>
        <begin position="338"/>
        <end position="359"/>
    </location>
</feature>
<name>A0A7S8ITF4_9SPHN</name>
<dbReference type="KEGG" id="qso:IRL76_07350"/>
<reference evidence="3 4" key="1">
    <citation type="submission" date="2020-11" db="EMBL/GenBank/DDBJ databases">
        <title>The genome sequence of Erythrobacter sp. 6D36.</title>
        <authorList>
            <person name="Liu Y."/>
        </authorList>
    </citation>
    <scope>NUCLEOTIDE SEQUENCE [LARGE SCALE GENOMIC DNA]</scope>
    <source>
        <strain evidence="3 4">6D36</strain>
    </source>
</reference>
<evidence type="ECO:0008006" key="5">
    <source>
        <dbReference type="Google" id="ProtNLM"/>
    </source>
</evidence>
<proteinExistence type="predicted"/>
<keyword evidence="1" id="KW-0175">Coiled coil</keyword>
<dbReference type="PANTHER" id="PTHR32309">
    <property type="entry name" value="TYROSINE-PROTEIN KINASE"/>
    <property type="match status" value="1"/>
</dbReference>
<dbReference type="EMBL" id="CP064654">
    <property type="protein sequence ID" value="QPC97729.1"/>
    <property type="molecule type" value="Genomic_DNA"/>
</dbReference>
<dbReference type="Proteomes" id="UP000594459">
    <property type="component" value="Chromosome"/>
</dbReference>
<evidence type="ECO:0000313" key="3">
    <source>
        <dbReference type="EMBL" id="QPC97729.1"/>
    </source>
</evidence>
<dbReference type="InterPro" id="IPR050445">
    <property type="entry name" value="Bact_polysacc_biosynth/exp"/>
</dbReference>
<evidence type="ECO:0000256" key="2">
    <source>
        <dbReference type="SAM" id="Phobius"/>
    </source>
</evidence>
<keyword evidence="4" id="KW-1185">Reference proteome</keyword>
<dbReference type="GO" id="GO:0004713">
    <property type="term" value="F:protein tyrosine kinase activity"/>
    <property type="evidence" value="ECO:0007669"/>
    <property type="project" value="TreeGrafter"/>
</dbReference>
<protein>
    <recommendedName>
        <fullName evidence="5">Capsule biosynthesis protein</fullName>
    </recommendedName>
</protein>
<evidence type="ECO:0000313" key="4">
    <source>
        <dbReference type="Proteomes" id="UP000594459"/>
    </source>
</evidence>
<feature type="coiled-coil region" evidence="1">
    <location>
        <begin position="146"/>
        <end position="203"/>
    </location>
</feature>
<evidence type="ECO:0000256" key="1">
    <source>
        <dbReference type="SAM" id="Coils"/>
    </source>
</evidence>
<organism evidence="3 4">
    <name type="scientific">Qipengyuania soli</name>
    <dbReference type="NCBI Taxonomy" id="2782568"/>
    <lineage>
        <taxon>Bacteria</taxon>
        <taxon>Pseudomonadati</taxon>
        <taxon>Pseudomonadota</taxon>
        <taxon>Alphaproteobacteria</taxon>
        <taxon>Sphingomonadales</taxon>
        <taxon>Erythrobacteraceae</taxon>
        <taxon>Qipengyuania</taxon>
    </lineage>
</organism>
<keyword evidence="2" id="KW-0812">Transmembrane</keyword>